<sequence length="363" mass="40153">MSTDRQALGARLRAAREADPYWSREQMARLLRAAADPRVLETTEEELFGLGHASAPPSRPSCFSGELPPDEEERLILAVQRAVRADLSVVESLATVLAAQRRTEDAIGSAPLLEPVGAQLNALQALVLDARGKVRLPLVNVAAQWAQFYGWLKANTGHPDEGQAWLDRALEWATEADDRNLISEVLSFKGHIAWMAGHVGPVIGLSAAAQRDRGLFPGQYAMSAAQEARGHAMAGDAAQAERKLDKADEQAAAARERAAEAPPWLYYHSPGFFELQRGLTYRYLGRRHKPYNRRAIEAITSGLARLPEEMRRSEWAGEFIYQLGRTHLQNGDRDQAAALADDLTEMAERLRSDRLARQAHALR</sequence>
<proteinExistence type="predicted"/>
<dbReference type="Proteomes" id="UP000001918">
    <property type="component" value="Chromosome"/>
</dbReference>
<name>D1A631_THECD</name>
<dbReference type="HOGENOM" id="CLU_065158_0_0_11"/>
<keyword evidence="2" id="KW-1185">Reference proteome</keyword>
<protein>
    <recommendedName>
        <fullName evidence="3">XRE family transcriptional regulator</fullName>
    </recommendedName>
</protein>
<accession>D1A631</accession>
<evidence type="ECO:0000313" key="1">
    <source>
        <dbReference type="EMBL" id="ACZ00130.1"/>
    </source>
</evidence>
<dbReference type="AlphaFoldDB" id="D1A631"/>
<evidence type="ECO:0000313" key="2">
    <source>
        <dbReference type="Proteomes" id="UP000001918"/>
    </source>
</evidence>
<dbReference type="eggNOG" id="COG0457">
    <property type="taxonomic scope" value="Bacteria"/>
</dbReference>
<dbReference type="EMBL" id="CP001738">
    <property type="protein sequence ID" value="ACZ00130.1"/>
    <property type="molecule type" value="Genomic_DNA"/>
</dbReference>
<evidence type="ECO:0008006" key="3">
    <source>
        <dbReference type="Google" id="ProtNLM"/>
    </source>
</evidence>
<gene>
    <name evidence="1" type="ordered locus">Tcur_4608</name>
</gene>
<dbReference type="OrthoDB" id="4074704at2"/>
<dbReference type="KEGG" id="tcu:Tcur_4608"/>
<reference evidence="1 2" key="1">
    <citation type="journal article" date="2011" name="Stand. Genomic Sci.">
        <title>Complete genome sequence of Thermomonospora curvata type strain (B9).</title>
        <authorList>
            <person name="Chertkov O."/>
            <person name="Sikorski J."/>
            <person name="Nolan M."/>
            <person name="Lapidus A."/>
            <person name="Lucas S."/>
            <person name="Del Rio T.G."/>
            <person name="Tice H."/>
            <person name="Cheng J.F."/>
            <person name="Goodwin L."/>
            <person name="Pitluck S."/>
            <person name="Liolios K."/>
            <person name="Ivanova N."/>
            <person name="Mavromatis K."/>
            <person name="Mikhailova N."/>
            <person name="Ovchinnikova G."/>
            <person name="Pati A."/>
            <person name="Chen A."/>
            <person name="Palaniappan K."/>
            <person name="Djao O.D."/>
            <person name="Land M."/>
            <person name="Hauser L."/>
            <person name="Chang Y.J."/>
            <person name="Jeffries C.D."/>
            <person name="Brettin T."/>
            <person name="Han C."/>
            <person name="Detter J.C."/>
            <person name="Rohde M."/>
            <person name="Goker M."/>
            <person name="Woyke T."/>
            <person name="Bristow J."/>
            <person name="Eisen J.A."/>
            <person name="Markowitz V."/>
            <person name="Hugenholtz P."/>
            <person name="Klenk H.P."/>
            <person name="Kyrpides N.C."/>
        </authorList>
    </citation>
    <scope>NUCLEOTIDE SEQUENCE [LARGE SCALE GENOMIC DNA]</scope>
    <source>
        <strain evidence="2">ATCC 19995 / DSM 43183 / JCM 3096 / KCTC 9072 / NBRC 15933 / NCIMB 10081 / Henssen B9</strain>
    </source>
</reference>
<dbReference type="RefSeq" id="WP_012854911.1">
    <property type="nucleotide sequence ID" value="NC_013510.1"/>
</dbReference>
<organism evidence="1 2">
    <name type="scientific">Thermomonospora curvata (strain ATCC 19995 / DSM 43183 / JCM 3096 / KCTC 9072 / NBRC 15933 / NCIMB 10081 / Henssen B9)</name>
    <dbReference type="NCBI Taxonomy" id="471852"/>
    <lineage>
        <taxon>Bacteria</taxon>
        <taxon>Bacillati</taxon>
        <taxon>Actinomycetota</taxon>
        <taxon>Actinomycetes</taxon>
        <taxon>Streptosporangiales</taxon>
        <taxon>Thermomonosporaceae</taxon>
        <taxon>Thermomonospora</taxon>
    </lineage>
</organism>
<dbReference type="STRING" id="471852.Tcur_4608"/>